<dbReference type="GO" id="GO:0005634">
    <property type="term" value="C:nucleus"/>
    <property type="evidence" value="ECO:0007669"/>
    <property type="project" value="UniProtKB-SubCell"/>
</dbReference>
<comment type="subcellular location">
    <subcellularLocation>
        <location evidence="1">Nucleus</location>
    </subcellularLocation>
</comment>
<dbReference type="PROSITE" id="PS50048">
    <property type="entry name" value="ZN2_CY6_FUNGAL_2"/>
    <property type="match status" value="1"/>
</dbReference>
<evidence type="ECO:0000256" key="3">
    <source>
        <dbReference type="ARBA" id="ARBA00023125"/>
    </source>
</evidence>
<sequence>MCPFTSLPTGEGPARFSPSTVKDWQPRRKSVSNACERCRRRKIRCDGDTPCATCKRFSLHCQRTQKPREVVASEHQAALEGRIHQLEAQLASHINTPMHGMESIDETVMSATASNFDWGQSPPALTLDTNFPTPFSPGTDIDLGSFSAGAVPQIAITQCELIPLAESSPVPSLGSGTTRASSPEMPPTSAPTFIPNMGFPPSGKNYSPSPGPPHTAPSWEFMAQGNAAQLKPASVHSANLSRRTSVSSNSLGSDELSNEEEADVIPLAPAPRLPRQGIFAAHTESPPPGSSRSSFTDRSRAITTTTPFPSRFEAETLTSEFVQHLESFDHKVYAVSPGLFGRFCESVYPDPKNKGATVETSVSTQMARFHVFMAMAIGMKFRIKDSPENTNSLLDTCYSLAMQQASSALFWQENGGVEAAQLLSIFASIRKELSFAPKPLQPSFSW</sequence>
<dbReference type="AlphaFoldDB" id="A0A6G1IV80"/>
<dbReference type="GO" id="GO:0003677">
    <property type="term" value="F:DNA binding"/>
    <property type="evidence" value="ECO:0007669"/>
    <property type="project" value="UniProtKB-KW"/>
</dbReference>
<accession>A0A6G1IV80</accession>
<gene>
    <name evidence="7" type="ORF">K458DRAFT_479013</name>
</gene>
<dbReference type="InterPro" id="IPR036864">
    <property type="entry name" value="Zn2-C6_fun-type_DNA-bd_sf"/>
</dbReference>
<dbReference type="SMART" id="SM00066">
    <property type="entry name" value="GAL4"/>
    <property type="match status" value="1"/>
</dbReference>
<dbReference type="InterPro" id="IPR001138">
    <property type="entry name" value="Zn2Cys6_DnaBD"/>
</dbReference>
<protein>
    <recommendedName>
        <fullName evidence="6">Zn(2)-C6 fungal-type domain-containing protein</fullName>
    </recommendedName>
</protein>
<proteinExistence type="predicted"/>
<keyword evidence="8" id="KW-1185">Reference proteome</keyword>
<dbReference type="PANTHER" id="PTHR46910:SF3">
    <property type="entry name" value="HALOTOLERANCE PROTEIN 9-RELATED"/>
    <property type="match status" value="1"/>
</dbReference>
<dbReference type="Pfam" id="PF00172">
    <property type="entry name" value="Zn_clus"/>
    <property type="match status" value="1"/>
</dbReference>
<dbReference type="PANTHER" id="PTHR46910">
    <property type="entry name" value="TRANSCRIPTION FACTOR PDR1"/>
    <property type="match status" value="1"/>
</dbReference>
<evidence type="ECO:0000256" key="1">
    <source>
        <dbReference type="ARBA" id="ARBA00004123"/>
    </source>
</evidence>
<dbReference type="SUPFAM" id="SSF57701">
    <property type="entry name" value="Zn2/Cys6 DNA-binding domain"/>
    <property type="match status" value="1"/>
</dbReference>
<evidence type="ECO:0000313" key="7">
    <source>
        <dbReference type="EMBL" id="KAF2682156.1"/>
    </source>
</evidence>
<evidence type="ECO:0000256" key="2">
    <source>
        <dbReference type="ARBA" id="ARBA00022723"/>
    </source>
</evidence>
<dbReference type="Gene3D" id="4.10.240.10">
    <property type="entry name" value="Zn(2)-C6 fungal-type DNA-binding domain"/>
    <property type="match status" value="1"/>
</dbReference>
<dbReference type="GO" id="GO:0008270">
    <property type="term" value="F:zinc ion binding"/>
    <property type="evidence" value="ECO:0007669"/>
    <property type="project" value="InterPro"/>
</dbReference>
<feature type="region of interest" description="Disordered" evidence="5">
    <location>
        <begin position="1"/>
        <end position="25"/>
    </location>
</feature>
<evidence type="ECO:0000313" key="8">
    <source>
        <dbReference type="Proteomes" id="UP000799291"/>
    </source>
</evidence>
<dbReference type="OrthoDB" id="9986881at2759"/>
<feature type="region of interest" description="Disordered" evidence="5">
    <location>
        <begin position="170"/>
        <end position="262"/>
    </location>
</feature>
<dbReference type="PROSITE" id="PS00463">
    <property type="entry name" value="ZN2_CY6_FUNGAL_1"/>
    <property type="match status" value="1"/>
</dbReference>
<dbReference type="CDD" id="cd00067">
    <property type="entry name" value="GAL4"/>
    <property type="match status" value="1"/>
</dbReference>
<evidence type="ECO:0000256" key="4">
    <source>
        <dbReference type="ARBA" id="ARBA00023242"/>
    </source>
</evidence>
<evidence type="ECO:0000259" key="6">
    <source>
        <dbReference type="PROSITE" id="PS50048"/>
    </source>
</evidence>
<dbReference type="GO" id="GO:0000981">
    <property type="term" value="F:DNA-binding transcription factor activity, RNA polymerase II-specific"/>
    <property type="evidence" value="ECO:0007669"/>
    <property type="project" value="InterPro"/>
</dbReference>
<feature type="compositionally biased region" description="Polar residues" evidence="5">
    <location>
        <begin position="236"/>
        <end position="252"/>
    </location>
</feature>
<organism evidence="7 8">
    <name type="scientific">Lentithecium fluviatile CBS 122367</name>
    <dbReference type="NCBI Taxonomy" id="1168545"/>
    <lineage>
        <taxon>Eukaryota</taxon>
        <taxon>Fungi</taxon>
        <taxon>Dikarya</taxon>
        <taxon>Ascomycota</taxon>
        <taxon>Pezizomycotina</taxon>
        <taxon>Dothideomycetes</taxon>
        <taxon>Pleosporomycetidae</taxon>
        <taxon>Pleosporales</taxon>
        <taxon>Massarineae</taxon>
        <taxon>Lentitheciaceae</taxon>
        <taxon>Lentithecium</taxon>
    </lineage>
</organism>
<keyword evidence="4" id="KW-0539">Nucleus</keyword>
<name>A0A6G1IV80_9PLEO</name>
<evidence type="ECO:0000256" key="5">
    <source>
        <dbReference type="SAM" id="MobiDB-lite"/>
    </source>
</evidence>
<dbReference type="InterPro" id="IPR050987">
    <property type="entry name" value="AtrR-like"/>
</dbReference>
<dbReference type="EMBL" id="MU005588">
    <property type="protein sequence ID" value="KAF2682156.1"/>
    <property type="molecule type" value="Genomic_DNA"/>
</dbReference>
<dbReference type="Proteomes" id="UP000799291">
    <property type="component" value="Unassembled WGS sequence"/>
</dbReference>
<keyword evidence="3" id="KW-0238">DNA-binding</keyword>
<feature type="domain" description="Zn(2)-C6 fungal-type" evidence="6">
    <location>
        <begin position="34"/>
        <end position="63"/>
    </location>
</feature>
<reference evidence="7" key="1">
    <citation type="journal article" date="2020" name="Stud. Mycol.">
        <title>101 Dothideomycetes genomes: a test case for predicting lifestyles and emergence of pathogens.</title>
        <authorList>
            <person name="Haridas S."/>
            <person name="Albert R."/>
            <person name="Binder M."/>
            <person name="Bloem J."/>
            <person name="Labutti K."/>
            <person name="Salamov A."/>
            <person name="Andreopoulos B."/>
            <person name="Baker S."/>
            <person name="Barry K."/>
            <person name="Bills G."/>
            <person name="Bluhm B."/>
            <person name="Cannon C."/>
            <person name="Castanera R."/>
            <person name="Culley D."/>
            <person name="Daum C."/>
            <person name="Ezra D."/>
            <person name="Gonzalez J."/>
            <person name="Henrissat B."/>
            <person name="Kuo A."/>
            <person name="Liang C."/>
            <person name="Lipzen A."/>
            <person name="Lutzoni F."/>
            <person name="Magnuson J."/>
            <person name="Mondo S."/>
            <person name="Nolan M."/>
            <person name="Ohm R."/>
            <person name="Pangilinan J."/>
            <person name="Park H.-J."/>
            <person name="Ramirez L."/>
            <person name="Alfaro M."/>
            <person name="Sun H."/>
            <person name="Tritt A."/>
            <person name="Yoshinaga Y."/>
            <person name="Zwiers L.-H."/>
            <person name="Turgeon B."/>
            <person name="Goodwin S."/>
            <person name="Spatafora J."/>
            <person name="Crous P."/>
            <person name="Grigoriev I."/>
        </authorList>
    </citation>
    <scope>NUCLEOTIDE SEQUENCE</scope>
    <source>
        <strain evidence="7">CBS 122367</strain>
    </source>
</reference>
<keyword evidence="2" id="KW-0479">Metal-binding</keyword>